<evidence type="ECO:0000313" key="2">
    <source>
        <dbReference type="EMBL" id="CAG9316231.1"/>
    </source>
</evidence>
<reference evidence="2" key="1">
    <citation type="submission" date="2021-09" db="EMBL/GenBank/DDBJ databases">
        <authorList>
            <consortium name="AG Swart"/>
            <person name="Singh M."/>
            <person name="Singh A."/>
            <person name="Seah K."/>
            <person name="Emmerich C."/>
        </authorList>
    </citation>
    <scope>NUCLEOTIDE SEQUENCE</scope>
    <source>
        <strain evidence="2">ATCC30299</strain>
    </source>
</reference>
<organism evidence="2 3">
    <name type="scientific">Blepharisma stoltei</name>
    <dbReference type="NCBI Taxonomy" id="1481888"/>
    <lineage>
        <taxon>Eukaryota</taxon>
        <taxon>Sar</taxon>
        <taxon>Alveolata</taxon>
        <taxon>Ciliophora</taxon>
        <taxon>Postciliodesmatophora</taxon>
        <taxon>Heterotrichea</taxon>
        <taxon>Heterotrichida</taxon>
        <taxon>Blepharismidae</taxon>
        <taxon>Blepharisma</taxon>
    </lineage>
</organism>
<feature type="transmembrane region" description="Helical" evidence="1">
    <location>
        <begin position="51"/>
        <end position="72"/>
    </location>
</feature>
<evidence type="ECO:0000313" key="3">
    <source>
        <dbReference type="Proteomes" id="UP001162131"/>
    </source>
</evidence>
<evidence type="ECO:0000256" key="1">
    <source>
        <dbReference type="SAM" id="Phobius"/>
    </source>
</evidence>
<accession>A0AAU9IR74</accession>
<sequence>MLEKMKKDQSGRYKNLTLIINSDLFSNESLRILQIVENETDFASCYYLKTFLICCMPKIVVIFVVIFCYYVAIET</sequence>
<keyword evidence="3" id="KW-1185">Reference proteome</keyword>
<protein>
    <submittedName>
        <fullName evidence="2">Uncharacterized protein</fullName>
    </submittedName>
</protein>
<proteinExistence type="predicted"/>
<keyword evidence="1" id="KW-1133">Transmembrane helix</keyword>
<keyword evidence="1" id="KW-0812">Transmembrane</keyword>
<gene>
    <name evidence="2" type="ORF">BSTOLATCC_MIC15666</name>
</gene>
<comment type="caution">
    <text evidence="2">The sequence shown here is derived from an EMBL/GenBank/DDBJ whole genome shotgun (WGS) entry which is preliminary data.</text>
</comment>
<dbReference type="EMBL" id="CAJZBQ010000015">
    <property type="protein sequence ID" value="CAG9316231.1"/>
    <property type="molecule type" value="Genomic_DNA"/>
</dbReference>
<dbReference type="AlphaFoldDB" id="A0AAU9IR74"/>
<keyword evidence="1" id="KW-0472">Membrane</keyword>
<dbReference type="Proteomes" id="UP001162131">
    <property type="component" value="Unassembled WGS sequence"/>
</dbReference>
<name>A0AAU9IR74_9CILI</name>